<reference evidence="10 11" key="1">
    <citation type="journal article" date="2011" name="J. Bacteriol.">
        <title>Complete Genome Sequence of the Aerobic Marine Methanotroph Methylomonas methanica MC09.</title>
        <authorList>
            <person name="Boden R."/>
            <person name="Cunliffe M."/>
            <person name="Scanlan J."/>
            <person name="Moussard H."/>
            <person name="Kits K.D."/>
            <person name="Klotz M.G."/>
            <person name="Jetten M.S."/>
            <person name="Vuilleumier S."/>
            <person name="Han J."/>
            <person name="Peters L."/>
            <person name="Mikhailova N."/>
            <person name="Teshima H."/>
            <person name="Tapia R."/>
            <person name="Kyrpides N."/>
            <person name="Ivanova N."/>
            <person name="Pagani I."/>
            <person name="Cheng J.F."/>
            <person name="Goodwin L."/>
            <person name="Han C."/>
            <person name="Hauser L."/>
            <person name="Land M.L."/>
            <person name="Lapidus A."/>
            <person name="Lucas S."/>
            <person name="Pitluck S."/>
            <person name="Woyke T."/>
            <person name="Stein L."/>
            <person name="Murrell J.C."/>
        </authorList>
    </citation>
    <scope>NUCLEOTIDE SEQUENCE [LARGE SCALE GENOMIC DNA]</scope>
    <source>
        <strain evidence="10 11">MC09</strain>
    </source>
</reference>
<dbReference type="GO" id="GO:0071555">
    <property type="term" value="P:cell wall organization"/>
    <property type="evidence" value="ECO:0007669"/>
    <property type="project" value="UniProtKB-UniRule"/>
</dbReference>
<dbReference type="UniPathway" id="UPA00219"/>
<dbReference type="InterPro" id="IPR038063">
    <property type="entry name" value="Transpep_catalytic_dom"/>
</dbReference>
<keyword evidence="3" id="KW-0808">Transferase</keyword>
<evidence type="ECO:0000256" key="1">
    <source>
        <dbReference type="ARBA" id="ARBA00004752"/>
    </source>
</evidence>
<comment type="similarity">
    <text evidence="2">Belongs to the YkuD family.</text>
</comment>
<keyword evidence="5 7" id="KW-0573">Peptidoglycan synthesis</keyword>
<evidence type="ECO:0000256" key="4">
    <source>
        <dbReference type="ARBA" id="ARBA00022960"/>
    </source>
</evidence>
<keyword evidence="11" id="KW-1185">Reference proteome</keyword>
<dbReference type="Gene3D" id="1.10.101.10">
    <property type="entry name" value="PGBD-like superfamily/PGBD"/>
    <property type="match status" value="1"/>
</dbReference>
<dbReference type="STRING" id="857087.Metme_2554"/>
<evidence type="ECO:0000313" key="11">
    <source>
        <dbReference type="Proteomes" id="UP000008888"/>
    </source>
</evidence>
<dbReference type="Pfam" id="PF20142">
    <property type="entry name" value="Scaffold"/>
    <property type="match status" value="1"/>
</dbReference>
<feature type="active site" description="Nucleophile" evidence="7">
    <location>
        <position position="469"/>
    </location>
</feature>
<dbReference type="GO" id="GO:0004180">
    <property type="term" value="F:carboxypeptidase activity"/>
    <property type="evidence" value="ECO:0007669"/>
    <property type="project" value="UniProtKB-ARBA"/>
</dbReference>
<proteinExistence type="inferred from homology"/>
<dbReference type="CDD" id="cd16913">
    <property type="entry name" value="YkuD_like"/>
    <property type="match status" value="1"/>
</dbReference>
<protein>
    <submittedName>
        <fullName evidence="10">ErfK/YbiS/YcfS/YnhG family protein</fullName>
    </submittedName>
</protein>
<feature type="domain" description="L,D-TPase catalytic" evidence="9">
    <location>
        <begin position="316"/>
        <end position="494"/>
    </location>
</feature>
<dbReference type="PANTHER" id="PTHR41533:SF2">
    <property type="entry name" value="BLR7131 PROTEIN"/>
    <property type="match status" value="1"/>
</dbReference>
<evidence type="ECO:0000256" key="3">
    <source>
        <dbReference type="ARBA" id="ARBA00022679"/>
    </source>
</evidence>
<dbReference type="SUPFAM" id="SSF141523">
    <property type="entry name" value="L,D-transpeptidase catalytic domain-like"/>
    <property type="match status" value="1"/>
</dbReference>
<dbReference type="PANTHER" id="PTHR41533">
    <property type="entry name" value="L,D-TRANSPEPTIDASE HI_1667-RELATED"/>
    <property type="match status" value="1"/>
</dbReference>
<feature type="chain" id="PRO_5003396195" evidence="8">
    <location>
        <begin position="18"/>
        <end position="569"/>
    </location>
</feature>
<keyword evidence="4 7" id="KW-0133">Cell shape</keyword>
<evidence type="ECO:0000256" key="5">
    <source>
        <dbReference type="ARBA" id="ARBA00022984"/>
    </source>
</evidence>
<dbReference type="InterPro" id="IPR052905">
    <property type="entry name" value="LD-transpeptidase_YkuD-like"/>
</dbReference>
<dbReference type="InterPro" id="IPR036365">
    <property type="entry name" value="PGBD-like_sf"/>
</dbReference>
<dbReference type="AlphaFoldDB" id="F9ZXF7"/>
<dbReference type="OrthoDB" id="9778545at2"/>
<gene>
    <name evidence="10" type="ordered locus">Metme_2554</name>
</gene>
<dbReference type="HOGENOM" id="CLU_020360_3_4_6"/>
<dbReference type="KEGG" id="mmt:Metme_2554"/>
<feature type="active site" description="Proton donor/acceptor" evidence="7">
    <location>
        <position position="450"/>
    </location>
</feature>
<name>F9ZXF7_METMM</name>
<keyword evidence="8" id="KW-0732">Signal</keyword>
<dbReference type="RefSeq" id="WP_013819181.1">
    <property type="nucleotide sequence ID" value="NC_015572.1"/>
</dbReference>
<dbReference type="InterPro" id="IPR036366">
    <property type="entry name" value="PGBDSf"/>
</dbReference>
<dbReference type="InterPro" id="IPR005490">
    <property type="entry name" value="LD_TPept_cat_dom"/>
</dbReference>
<keyword evidence="6 7" id="KW-0961">Cell wall biogenesis/degradation</keyword>
<dbReference type="GO" id="GO:0008360">
    <property type="term" value="P:regulation of cell shape"/>
    <property type="evidence" value="ECO:0007669"/>
    <property type="project" value="UniProtKB-UniRule"/>
</dbReference>
<dbReference type="GO" id="GO:0009252">
    <property type="term" value="P:peptidoglycan biosynthetic process"/>
    <property type="evidence" value="ECO:0007669"/>
    <property type="project" value="UniProtKB-UniPathway"/>
</dbReference>
<feature type="signal peptide" evidence="8">
    <location>
        <begin position="1"/>
        <end position="17"/>
    </location>
</feature>
<dbReference type="GO" id="GO:0016740">
    <property type="term" value="F:transferase activity"/>
    <property type="evidence" value="ECO:0007669"/>
    <property type="project" value="UniProtKB-KW"/>
</dbReference>
<dbReference type="SUPFAM" id="SSF47090">
    <property type="entry name" value="PGBD-like"/>
    <property type="match status" value="1"/>
</dbReference>
<accession>F9ZXF7</accession>
<organism evidence="10 11">
    <name type="scientific">Methylomonas methanica (strain DSM 25384 / MC09)</name>
    <dbReference type="NCBI Taxonomy" id="857087"/>
    <lineage>
        <taxon>Bacteria</taxon>
        <taxon>Pseudomonadati</taxon>
        <taxon>Pseudomonadota</taxon>
        <taxon>Gammaproteobacteria</taxon>
        <taxon>Methylococcales</taxon>
        <taxon>Methylococcaceae</taxon>
        <taxon>Methylomonas</taxon>
    </lineage>
</organism>
<dbReference type="Proteomes" id="UP000008888">
    <property type="component" value="Chromosome"/>
</dbReference>
<dbReference type="eggNOG" id="COG2989">
    <property type="taxonomic scope" value="Bacteria"/>
</dbReference>
<evidence type="ECO:0000313" key="10">
    <source>
        <dbReference type="EMBL" id="AEG00945.1"/>
    </source>
</evidence>
<reference key="2">
    <citation type="submission" date="2011-05" db="EMBL/GenBank/DDBJ databases">
        <title>Complete genome sequence of the aerobic marine methanotroph Methylomonas methanica MC09.</title>
        <authorList>
            <person name="Boden R."/>
            <person name="Cunliffe M."/>
            <person name="Scanlan J."/>
            <person name="Moussard H."/>
            <person name="Kits K.D."/>
            <person name="Klotz M."/>
            <person name="Jetten M."/>
            <person name="Vuilleumier S."/>
            <person name="Han J."/>
            <person name="Peters L."/>
            <person name="Mikhailova N."/>
            <person name="Teshima H."/>
            <person name="Tapia R."/>
            <person name="Kyrpides N."/>
            <person name="Ivanova N."/>
            <person name="Pagani I."/>
            <person name="Cheng J.-F."/>
            <person name="Goodwin L."/>
            <person name="Han C."/>
            <person name="Hauser L."/>
            <person name="Land M."/>
            <person name="Lapidus A."/>
            <person name="Lucas S."/>
            <person name="Pitluck S."/>
            <person name="Woyke T."/>
            <person name="Stein L.Y."/>
            <person name="Murrell C."/>
        </authorList>
    </citation>
    <scope>NUCLEOTIDE SEQUENCE</scope>
    <source>
        <strain>MC09</strain>
    </source>
</reference>
<dbReference type="PROSITE" id="PS52029">
    <property type="entry name" value="LD_TPASE"/>
    <property type="match status" value="1"/>
</dbReference>
<dbReference type="InterPro" id="IPR002477">
    <property type="entry name" value="Peptidoglycan-bd-like"/>
</dbReference>
<dbReference type="Gene3D" id="2.40.440.10">
    <property type="entry name" value="L,D-transpeptidase catalytic domain-like"/>
    <property type="match status" value="1"/>
</dbReference>
<dbReference type="InterPro" id="IPR045380">
    <property type="entry name" value="LD_TPept_scaffold_dom"/>
</dbReference>
<evidence type="ECO:0000256" key="6">
    <source>
        <dbReference type="ARBA" id="ARBA00023316"/>
    </source>
</evidence>
<dbReference type="EMBL" id="CP002738">
    <property type="protein sequence ID" value="AEG00945.1"/>
    <property type="molecule type" value="Genomic_DNA"/>
</dbReference>
<evidence type="ECO:0000256" key="2">
    <source>
        <dbReference type="ARBA" id="ARBA00005992"/>
    </source>
</evidence>
<evidence type="ECO:0000256" key="8">
    <source>
        <dbReference type="SAM" id="SignalP"/>
    </source>
</evidence>
<comment type="pathway">
    <text evidence="1 7">Cell wall biogenesis; peptidoglycan biosynthesis.</text>
</comment>
<evidence type="ECO:0000256" key="7">
    <source>
        <dbReference type="PROSITE-ProRule" id="PRU01373"/>
    </source>
</evidence>
<evidence type="ECO:0000259" key="9">
    <source>
        <dbReference type="PROSITE" id="PS52029"/>
    </source>
</evidence>
<reference evidence="11" key="3">
    <citation type="submission" date="2011-05" db="EMBL/GenBank/DDBJ databases">
        <title>Complete sequence of Methylomonas methanica MC09.</title>
        <authorList>
            <consortium name="US DOE Joint Genome Institute"/>
            <person name="Lucas S."/>
            <person name="Han J."/>
            <person name="Lapidus A."/>
            <person name="Cheng J.-F."/>
            <person name="Goodwin L."/>
            <person name="Pitluck S."/>
            <person name="Peters L."/>
            <person name="Mikhailova N."/>
            <person name="Teshima H."/>
            <person name="Han C."/>
            <person name="Tapia R."/>
            <person name="Land M."/>
            <person name="Hauser L."/>
            <person name="Kyrpides N."/>
            <person name="Ivanova N."/>
            <person name="Pagani I."/>
            <person name="Stein L."/>
            <person name="Woyke T."/>
        </authorList>
    </citation>
    <scope>NUCLEOTIDE SEQUENCE [LARGE SCALE GENOMIC DNA]</scope>
    <source>
        <strain evidence="11">MC09</strain>
    </source>
</reference>
<dbReference type="Pfam" id="PF03734">
    <property type="entry name" value="YkuD"/>
    <property type="match status" value="1"/>
</dbReference>
<dbReference type="Pfam" id="PF01471">
    <property type="entry name" value="PG_binding_1"/>
    <property type="match status" value="1"/>
</dbReference>
<sequence length="569" mass="64165">MLPAVLILFFSAQPNSAAQETQRPVDAGSAITTLIAGKQNPLLTEPDFSNHAESLSDLYQANNNQLLWLGENRSETNIDQALTILGNADQDGLDPKDYDADVLKVQLQMALSIPQTAVHELAEFDTALSIALLRFTNDLHHGRVNPQKLSYPTPFGRKAAIDVAGLIKQAVDNQGLLQLPQQLQPKFKQYEQLKRVLAAYRKAPADKDYRPLIFQKSLRPGDTYPQLAELRQRLTALGALPEQEQEQDRIPSAEKTYNHELQEGVKNFQRETGLKADAIIGPETAARLNQSLAQKIMQIELAMERLRWLPDDIAGPMIIVNIPAFQLWAFNSPEDTDILNMKVIVGKALKNQAPVLFEEMKYLEFMPYWNIPKSIMDKEILPKLYNDFGYLQSQDIELVQRYASENAGSWDSIFDDIRRGRVRARQRPGKKNPLGKVKFIFPNKEDVYLHDTSTPSLFSRSRRDFSHGCVRVAEAEKLAEFVLNNQPESRWDVTAIQQAMSGSKTRRVTLKKPIPVLFFYSTTFVDHNNQIHFYRDIYEQDAALEKALGKMSGGTGNSSLLTAKTSAPG</sequence>